<evidence type="ECO:0000313" key="3">
    <source>
        <dbReference type="Proteomes" id="UP000593571"/>
    </source>
</evidence>
<keyword evidence="3" id="KW-1185">Reference proteome</keyword>
<reference evidence="2 3" key="1">
    <citation type="journal article" date="2020" name="Nature">
        <title>Six reference-quality genomes reveal evolution of bat adaptations.</title>
        <authorList>
            <person name="Jebb D."/>
            <person name="Huang Z."/>
            <person name="Pippel M."/>
            <person name="Hughes G.M."/>
            <person name="Lavrichenko K."/>
            <person name="Devanna P."/>
            <person name="Winkler S."/>
            <person name="Jermiin L.S."/>
            <person name="Skirmuntt E.C."/>
            <person name="Katzourakis A."/>
            <person name="Burkitt-Gray L."/>
            <person name="Ray D.A."/>
            <person name="Sullivan K.A.M."/>
            <person name="Roscito J.G."/>
            <person name="Kirilenko B.M."/>
            <person name="Davalos L.M."/>
            <person name="Corthals A.P."/>
            <person name="Power M.L."/>
            <person name="Jones G."/>
            <person name="Ransome R.D."/>
            <person name="Dechmann D.K.N."/>
            <person name="Locatelli A.G."/>
            <person name="Puechmaille S.J."/>
            <person name="Fedrigo O."/>
            <person name="Jarvis E.D."/>
            <person name="Hiller M."/>
            <person name="Vernes S.C."/>
            <person name="Myers E.W."/>
            <person name="Teeling E.C."/>
        </authorList>
    </citation>
    <scope>NUCLEOTIDE SEQUENCE [LARGE SCALE GENOMIC DNA]</scope>
    <source>
        <strain evidence="2">MRouAeg1</strain>
        <tissue evidence="2">Muscle</tissue>
    </source>
</reference>
<name>A0A7J8D755_ROUAE</name>
<organism evidence="2 3">
    <name type="scientific">Rousettus aegyptiacus</name>
    <name type="common">Egyptian fruit bat</name>
    <name type="synonym">Pteropus aegyptiacus</name>
    <dbReference type="NCBI Taxonomy" id="9407"/>
    <lineage>
        <taxon>Eukaryota</taxon>
        <taxon>Metazoa</taxon>
        <taxon>Chordata</taxon>
        <taxon>Craniata</taxon>
        <taxon>Vertebrata</taxon>
        <taxon>Euteleostomi</taxon>
        <taxon>Mammalia</taxon>
        <taxon>Eutheria</taxon>
        <taxon>Laurasiatheria</taxon>
        <taxon>Chiroptera</taxon>
        <taxon>Yinpterochiroptera</taxon>
        <taxon>Pteropodoidea</taxon>
        <taxon>Pteropodidae</taxon>
        <taxon>Rousettinae</taxon>
        <taxon>Rousettus</taxon>
    </lineage>
</organism>
<gene>
    <name evidence="2" type="ORF">HJG63_008801</name>
</gene>
<sequence>MNSHPAEGLRSLPRIRAMEESPVSSLEPGSCPFGVIINFISGFTRCGLQKHALLVHSSFVERMEPTQASFPSRGRLGHREETVCHLSDGGTPTQWPKAGSEGRAADALILSAAAEKEAPVGCVQGERLRGCPVCWPMAPVSPAHAFPPSPQRRLGGRSYFSQQLQTKLSPEL</sequence>
<dbReference type="Proteomes" id="UP000593571">
    <property type="component" value="Unassembled WGS sequence"/>
</dbReference>
<proteinExistence type="predicted"/>
<evidence type="ECO:0000313" key="2">
    <source>
        <dbReference type="EMBL" id="KAF6418779.1"/>
    </source>
</evidence>
<comment type="caution">
    <text evidence="2">The sequence shown here is derived from an EMBL/GenBank/DDBJ whole genome shotgun (WGS) entry which is preliminary data.</text>
</comment>
<feature type="compositionally biased region" description="Polar residues" evidence="1">
    <location>
        <begin position="159"/>
        <end position="172"/>
    </location>
</feature>
<accession>A0A7J8D755</accession>
<protein>
    <submittedName>
        <fullName evidence="2">Uncharacterized protein</fullName>
    </submittedName>
</protein>
<dbReference type="AlphaFoldDB" id="A0A7J8D755"/>
<dbReference type="EMBL" id="JACASE010000013">
    <property type="protein sequence ID" value="KAF6418779.1"/>
    <property type="molecule type" value="Genomic_DNA"/>
</dbReference>
<evidence type="ECO:0000256" key="1">
    <source>
        <dbReference type="SAM" id="MobiDB-lite"/>
    </source>
</evidence>
<feature type="region of interest" description="Disordered" evidence="1">
    <location>
        <begin position="146"/>
        <end position="172"/>
    </location>
</feature>